<evidence type="ECO:0000256" key="5">
    <source>
        <dbReference type="ARBA" id="ARBA00023242"/>
    </source>
</evidence>
<evidence type="ECO:0000256" key="4">
    <source>
        <dbReference type="ARBA" id="ARBA00022803"/>
    </source>
</evidence>
<comment type="similarity">
    <text evidence="2">Belongs to the NASP family.</text>
</comment>
<proteinExistence type="inferred from homology"/>
<name>A4S0X5_OSTLU</name>
<feature type="domain" description="Tetratricopeptide SHNi-TPR" evidence="8">
    <location>
        <begin position="160"/>
        <end position="196"/>
    </location>
</feature>
<evidence type="ECO:0000313" key="9">
    <source>
        <dbReference type="EMBL" id="ABO97346.1"/>
    </source>
</evidence>
<evidence type="ECO:0000256" key="6">
    <source>
        <dbReference type="PROSITE-ProRule" id="PRU00339"/>
    </source>
</evidence>
<dbReference type="GO" id="GO:0006335">
    <property type="term" value="P:DNA replication-dependent chromatin assembly"/>
    <property type="evidence" value="ECO:0007669"/>
    <property type="project" value="TreeGrafter"/>
</dbReference>
<dbReference type="GeneID" id="5003387"/>
<feature type="region of interest" description="Disordered" evidence="7">
    <location>
        <begin position="1"/>
        <end position="22"/>
    </location>
</feature>
<dbReference type="PANTHER" id="PTHR15081">
    <property type="entry name" value="NUCLEAR AUTOANTIGENIC SPERM PROTEIN NASP -RELATED"/>
    <property type="match status" value="1"/>
</dbReference>
<dbReference type="AlphaFoldDB" id="A4S0X5"/>
<feature type="compositionally biased region" description="Acidic residues" evidence="7">
    <location>
        <begin position="92"/>
        <end position="106"/>
    </location>
</feature>
<dbReference type="Proteomes" id="UP000001568">
    <property type="component" value="Chromosome 8"/>
</dbReference>
<evidence type="ECO:0000256" key="2">
    <source>
        <dbReference type="ARBA" id="ARBA00008402"/>
    </source>
</evidence>
<dbReference type="Pfam" id="PF10516">
    <property type="entry name" value="SHNi-TPR"/>
    <property type="match status" value="1"/>
</dbReference>
<feature type="region of interest" description="Disordered" evidence="7">
    <location>
        <begin position="353"/>
        <end position="406"/>
    </location>
</feature>
<dbReference type="Gramene" id="ABO97346">
    <property type="protein sequence ID" value="ABO97346"/>
    <property type="gene ID" value="OSTLU_16330"/>
</dbReference>
<dbReference type="GO" id="GO:0042393">
    <property type="term" value="F:histone binding"/>
    <property type="evidence" value="ECO:0007669"/>
    <property type="project" value="TreeGrafter"/>
</dbReference>
<gene>
    <name evidence="9" type="ORF">OSTLU_16330</name>
</gene>
<comment type="subcellular location">
    <subcellularLocation>
        <location evidence="1">Nucleus</location>
    </subcellularLocation>
</comment>
<keyword evidence="5" id="KW-0539">Nucleus</keyword>
<evidence type="ECO:0000259" key="8">
    <source>
        <dbReference type="Pfam" id="PF10516"/>
    </source>
</evidence>
<feature type="repeat" description="TPR" evidence="6">
    <location>
        <begin position="160"/>
        <end position="193"/>
    </location>
</feature>
<dbReference type="Gene3D" id="1.25.40.10">
    <property type="entry name" value="Tetratricopeptide repeat domain"/>
    <property type="match status" value="1"/>
</dbReference>
<dbReference type="GO" id="GO:0034080">
    <property type="term" value="P:CENP-A containing chromatin assembly"/>
    <property type="evidence" value="ECO:0007669"/>
    <property type="project" value="TreeGrafter"/>
</dbReference>
<keyword evidence="3" id="KW-0677">Repeat</keyword>
<dbReference type="STRING" id="436017.A4S0X5"/>
<dbReference type="PANTHER" id="PTHR15081:SF1">
    <property type="entry name" value="NUCLEAR AUTOANTIGENIC SPERM PROTEIN"/>
    <property type="match status" value="1"/>
</dbReference>
<protein>
    <recommendedName>
        <fullName evidence="8">Tetratricopeptide SHNi-TPR domain-containing protein</fullName>
    </recommendedName>
</protein>
<accession>A4S0X5</accession>
<dbReference type="GO" id="GO:0005654">
    <property type="term" value="C:nucleoplasm"/>
    <property type="evidence" value="ECO:0007669"/>
    <property type="project" value="TreeGrafter"/>
</dbReference>
<evidence type="ECO:0000313" key="10">
    <source>
        <dbReference type="Proteomes" id="UP000001568"/>
    </source>
</evidence>
<sequence length="406" mass="43191">MAKLETAKTALRGASGPDDGDRAIELAGEALEKFMEIANDADADEASVRRETARAHFVYGEALFRGAQAQNTVFGEQVRANAEASGTRLEDAPEDEDVGEEDEEEGAGATEGEKNGKEAADDEDEGEEDEEESDMELAWKMLETARVMFEEDANAALELADVLETIGELNMEQSQFDTALSDYKSALKLLEENLEATDRRLASALYSISIANQMMEANDDALAANTRAIEICDARIAELKAGTARVSKGARENADEVVSPEAAIAELEQIMGVASDLKERQLELKELVSADNSTREALRQAFKAIGGAAPPGASEPEESAGFAAPTLTSSVPVQAAPVRRVLPAPVRRVEVAPLQEAPAKRVEPQQTSAPAAAPEAKKMKPTPVDKAALIGATAPKDAEPNGCPQQ</sequence>
<dbReference type="OrthoDB" id="5587616at2759"/>
<dbReference type="SUPFAM" id="SSF48452">
    <property type="entry name" value="TPR-like"/>
    <property type="match status" value="1"/>
</dbReference>
<feature type="region of interest" description="Disordered" evidence="7">
    <location>
        <begin position="79"/>
        <end position="134"/>
    </location>
</feature>
<feature type="compositionally biased region" description="Low complexity" evidence="7">
    <location>
        <begin position="364"/>
        <end position="374"/>
    </location>
</feature>
<dbReference type="InterPro" id="IPR011990">
    <property type="entry name" value="TPR-like_helical_dom_sf"/>
</dbReference>
<dbReference type="HOGENOM" id="CLU_678614_0_0_1"/>
<keyword evidence="10" id="KW-1185">Reference proteome</keyword>
<dbReference type="eggNOG" id="KOG4563">
    <property type="taxonomic scope" value="Eukaryota"/>
</dbReference>
<dbReference type="RefSeq" id="XP_001419053.1">
    <property type="nucleotide sequence ID" value="XM_001419016.1"/>
</dbReference>
<dbReference type="InterPro" id="IPR051730">
    <property type="entry name" value="NASP-like"/>
</dbReference>
<reference evidence="9 10" key="1">
    <citation type="journal article" date="2007" name="Proc. Natl. Acad. Sci. U.S.A.">
        <title>The tiny eukaryote Ostreococcus provides genomic insights into the paradox of plankton speciation.</title>
        <authorList>
            <person name="Palenik B."/>
            <person name="Grimwood J."/>
            <person name="Aerts A."/>
            <person name="Rouze P."/>
            <person name="Salamov A."/>
            <person name="Putnam N."/>
            <person name="Dupont C."/>
            <person name="Jorgensen R."/>
            <person name="Derelle E."/>
            <person name="Rombauts S."/>
            <person name="Zhou K."/>
            <person name="Otillar R."/>
            <person name="Merchant S.S."/>
            <person name="Podell S."/>
            <person name="Gaasterland T."/>
            <person name="Napoli C."/>
            <person name="Gendler K."/>
            <person name="Manuell A."/>
            <person name="Tai V."/>
            <person name="Vallon O."/>
            <person name="Piganeau G."/>
            <person name="Jancek S."/>
            <person name="Heijde M."/>
            <person name="Jabbari K."/>
            <person name="Bowler C."/>
            <person name="Lohr M."/>
            <person name="Robbens S."/>
            <person name="Werner G."/>
            <person name="Dubchak I."/>
            <person name="Pazour G.J."/>
            <person name="Ren Q."/>
            <person name="Paulsen I."/>
            <person name="Delwiche C."/>
            <person name="Schmutz J."/>
            <person name="Rokhsar D."/>
            <person name="Van de Peer Y."/>
            <person name="Moreau H."/>
            <person name="Grigoriev I.V."/>
        </authorList>
    </citation>
    <scope>NUCLEOTIDE SEQUENCE [LARGE SCALE GENOMIC DNA]</scope>
    <source>
        <strain evidence="9 10">CCE9901</strain>
    </source>
</reference>
<feature type="compositionally biased region" description="Acidic residues" evidence="7">
    <location>
        <begin position="120"/>
        <end position="134"/>
    </location>
</feature>
<organism evidence="9 10">
    <name type="scientific">Ostreococcus lucimarinus (strain CCE9901)</name>
    <dbReference type="NCBI Taxonomy" id="436017"/>
    <lineage>
        <taxon>Eukaryota</taxon>
        <taxon>Viridiplantae</taxon>
        <taxon>Chlorophyta</taxon>
        <taxon>Mamiellophyceae</taxon>
        <taxon>Mamiellales</taxon>
        <taxon>Bathycoccaceae</taxon>
        <taxon>Ostreococcus</taxon>
    </lineage>
</organism>
<dbReference type="InterPro" id="IPR019734">
    <property type="entry name" value="TPR_rpt"/>
</dbReference>
<evidence type="ECO:0000256" key="3">
    <source>
        <dbReference type="ARBA" id="ARBA00022737"/>
    </source>
</evidence>
<keyword evidence="4 6" id="KW-0802">TPR repeat</keyword>
<evidence type="ECO:0000256" key="1">
    <source>
        <dbReference type="ARBA" id="ARBA00004123"/>
    </source>
</evidence>
<dbReference type="PROSITE" id="PS50005">
    <property type="entry name" value="TPR"/>
    <property type="match status" value="1"/>
</dbReference>
<dbReference type="EMBL" id="CP000588">
    <property type="protein sequence ID" value="ABO97346.1"/>
    <property type="molecule type" value="Genomic_DNA"/>
</dbReference>
<dbReference type="InterPro" id="IPR019544">
    <property type="entry name" value="Tetratricopeptide_SHNi-TPR_dom"/>
</dbReference>
<dbReference type="KEGG" id="olu:OSTLU_16330"/>
<evidence type="ECO:0000256" key="7">
    <source>
        <dbReference type="SAM" id="MobiDB-lite"/>
    </source>
</evidence>